<evidence type="ECO:0008006" key="3">
    <source>
        <dbReference type="Google" id="ProtNLM"/>
    </source>
</evidence>
<proteinExistence type="predicted"/>
<comment type="caution">
    <text evidence="1">The sequence shown here is derived from an EMBL/GenBank/DDBJ whole genome shotgun (WGS) entry which is preliminary data.</text>
</comment>
<keyword evidence="2" id="KW-1185">Reference proteome</keyword>
<sequence>MTEFQEKDKRMAALIAAYKKLPKRAQAELRRLEDYTEVPLLAAEALWKCRKEMQAADEKPYPEEVLSALLILFRDRGANGDKLAGADQRLGEQFAGNKDKMPIKPGRFKGLMAPDDLEKGFDRLRPLLRLFRHDSLNWKEVASFLNALYWHGKNPDRRNQQTLYRARKQLADAYFGTISTENR</sequence>
<dbReference type="Gene3D" id="1.10.520.40">
    <property type="entry name" value="CRISPR-associated protein Cse2"/>
    <property type="match status" value="1"/>
</dbReference>
<protein>
    <recommendedName>
        <fullName evidence="3">Type I-E CRISPR-associated protein Cse2/CasB</fullName>
    </recommendedName>
</protein>
<name>A0A401FWU0_9BACT</name>
<dbReference type="InterPro" id="IPR013382">
    <property type="entry name" value="CRISPR-assoc_prot_Cse2"/>
</dbReference>
<reference evidence="2" key="2">
    <citation type="submission" date="2019-01" db="EMBL/GenBank/DDBJ databases">
        <title>Genome sequence of Desulfonema ishimotonii strain Tokyo 01.</title>
        <authorList>
            <person name="Fukui M."/>
        </authorList>
    </citation>
    <scope>NUCLEOTIDE SEQUENCE [LARGE SCALE GENOMIC DNA]</scope>
    <source>
        <strain evidence="2">Tokyo 01</strain>
    </source>
</reference>
<dbReference type="AlphaFoldDB" id="A0A401FWU0"/>
<dbReference type="RefSeq" id="WP_124328737.1">
    <property type="nucleotide sequence ID" value="NZ_BEXT01000001.1"/>
</dbReference>
<dbReference type="Pfam" id="PF09485">
    <property type="entry name" value="CRISPR_Cse2"/>
    <property type="match status" value="1"/>
</dbReference>
<evidence type="ECO:0000313" key="2">
    <source>
        <dbReference type="Proteomes" id="UP000288096"/>
    </source>
</evidence>
<reference evidence="2" key="1">
    <citation type="submission" date="2017-11" db="EMBL/GenBank/DDBJ databases">
        <authorList>
            <person name="Watanabe M."/>
            <person name="Kojima H."/>
        </authorList>
    </citation>
    <scope>NUCLEOTIDE SEQUENCE [LARGE SCALE GENOMIC DNA]</scope>
    <source>
        <strain evidence="2">Tokyo 01</strain>
    </source>
</reference>
<dbReference type="EMBL" id="BEXT01000001">
    <property type="protein sequence ID" value="GBC61447.1"/>
    <property type="molecule type" value="Genomic_DNA"/>
</dbReference>
<dbReference type="InterPro" id="IPR038287">
    <property type="entry name" value="Cse2_sf"/>
</dbReference>
<organism evidence="1 2">
    <name type="scientific">Desulfonema ishimotonii</name>
    <dbReference type="NCBI Taxonomy" id="45657"/>
    <lineage>
        <taxon>Bacteria</taxon>
        <taxon>Pseudomonadati</taxon>
        <taxon>Thermodesulfobacteriota</taxon>
        <taxon>Desulfobacteria</taxon>
        <taxon>Desulfobacterales</taxon>
        <taxon>Desulfococcaceae</taxon>
        <taxon>Desulfonema</taxon>
    </lineage>
</organism>
<accession>A0A401FWU0</accession>
<dbReference type="Proteomes" id="UP000288096">
    <property type="component" value="Unassembled WGS sequence"/>
</dbReference>
<evidence type="ECO:0000313" key="1">
    <source>
        <dbReference type="EMBL" id="GBC61447.1"/>
    </source>
</evidence>
<gene>
    <name evidence="1" type="ORF">DENIS_2407</name>
</gene>